<dbReference type="InterPro" id="IPR027417">
    <property type="entry name" value="P-loop_NTPase"/>
</dbReference>
<dbReference type="OrthoDB" id="9802448at2"/>
<feature type="domain" description="DNA mismatch repair proteins mutS family" evidence="11">
    <location>
        <begin position="686"/>
        <end position="702"/>
    </location>
</feature>
<dbReference type="PROSITE" id="PS00486">
    <property type="entry name" value="DNA_MISMATCH_REPAIR_2"/>
    <property type="match status" value="1"/>
</dbReference>
<dbReference type="CDD" id="cd03284">
    <property type="entry name" value="ABC_MutS1"/>
    <property type="match status" value="1"/>
</dbReference>
<dbReference type="HOGENOM" id="CLU_002472_3_1_12"/>
<dbReference type="SUPFAM" id="SSF48334">
    <property type="entry name" value="DNA repair protein MutS, domain III"/>
    <property type="match status" value="1"/>
</dbReference>
<evidence type="ECO:0000256" key="10">
    <source>
        <dbReference type="RuleBase" id="RU003756"/>
    </source>
</evidence>
<keyword evidence="3 9" id="KW-0547">Nucleotide-binding</keyword>
<dbReference type="SUPFAM" id="SSF53150">
    <property type="entry name" value="DNA repair protein MutS, domain II"/>
    <property type="match status" value="1"/>
</dbReference>
<dbReference type="STRING" id="906968.Trebr_1582"/>
<comment type="function">
    <text evidence="8 9">This protein is involved in the repair of mismatches in DNA. It is possible that it carries out the mismatch recognition step. This protein has a weak ATPase activity.</text>
</comment>
<dbReference type="InterPro" id="IPR007695">
    <property type="entry name" value="DNA_mismatch_repair_MutS-lik_N"/>
</dbReference>
<keyword evidence="13" id="KW-1185">Reference proteome</keyword>
<keyword evidence="7 9" id="KW-0234">DNA repair</keyword>
<protein>
    <recommendedName>
        <fullName evidence="2 9">DNA mismatch repair protein MutS</fullName>
    </recommendedName>
</protein>
<dbReference type="SUPFAM" id="SSF55271">
    <property type="entry name" value="DNA repair protein MutS, domain I"/>
    <property type="match status" value="1"/>
</dbReference>
<dbReference type="InterPro" id="IPR036678">
    <property type="entry name" value="MutS_con_dom_sf"/>
</dbReference>
<dbReference type="GO" id="GO:0006298">
    <property type="term" value="P:mismatch repair"/>
    <property type="evidence" value="ECO:0007669"/>
    <property type="project" value="UniProtKB-UniRule"/>
</dbReference>
<dbReference type="EMBL" id="CP002696">
    <property type="protein sequence ID" value="AEE17005.1"/>
    <property type="molecule type" value="Genomic_DNA"/>
</dbReference>
<dbReference type="NCBIfam" id="NF003810">
    <property type="entry name" value="PRK05399.1"/>
    <property type="match status" value="1"/>
</dbReference>
<evidence type="ECO:0000256" key="7">
    <source>
        <dbReference type="ARBA" id="ARBA00023204"/>
    </source>
</evidence>
<dbReference type="InterPro" id="IPR007860">
    <property type="entry name" value="DNA_mmatch_repair_MutS_con_dom"/>
</dbReference>
<reference evidence="13" key="1">
    <citation type="submission" date="2011-04" db="EMBL/GenBank/DDBJ databases">
        <title>The complete genome of Treponema brennaborense DSM 12168.</title>
        <authorList>
            <person name="Lucas S."/>
            <person name="Han J."/>
            <person name="Lapidus A."/>
            <person name="Bruce D."/>
            <person name="Goodwin L."/>
            <person name="Pitluck S."/>
            <person name="Peters L."/>
            <person name="Kyrpides N."/>
            <person name="Mavromatis K."/>
            <person name="Ivanova N."/>
            <person name="Mikhailova N."/>
            <person name="Pagani I."/>
            <person name="Teshima H."/>
            <person name="Detter J.C."/>
            <person name="Tapia R."/>
            <person name="Han C."/>
            <person name="Land M."/>
            <person name="Hauser L."/>
            <person name="Markowitz V."/>
            <person name="Cheng J.-F."/>
            <person name="Hugenholtz P."/>
            <person name="Woyke T."/>
            <person name="Wu D."/>
            <person name="Gronow S."/>
            <person name="Wellnitz S."/>
            <person name="Brambilla E."/>
            <person name="Klenk H.-P."/>
            <person name="Eisen J.A."/>
        </authorList>
    </citation>
    <scope>NUCLEOTIDE SEQUENCE [LARGE SCALE GENOMIC DNA]</scope>
    <source>
        <strain evidence="13">DSM 12168 / CIP 105900 / DD5/3</strain>
    </source>
</reference>
<dbReference type="InterPro" id="IPR016151">
    <property type="entry name" value="DNA_mismatch_repair_MutS_N"/>
</dbReference>
<evidence type="ECO:0000256" key="5">
    <source>
        <dbReference type="ARBA" id="ARBA00022840"/>
    </source>
</evidence>
<dbReference type="InterPro" id="IPR036187">
    <property type="entry name" value="DNA_mismatch_repair_MutS_sf"/>
</dbReference>
<dbReference type="Gene3D" id="3.40.50.300">
    <property type="entry name" value="P-loop containing nucleotide triphosphate hydrolases"/>
    <property type="match status" value="1"/>
</dbReference>
<evidence type="ECO:0000256" key="9">
    <source>
        <dbReference type="HAMAP-Rule" id="MF_00096"/>
    </source>
</evidence>
<dbReference type="InterPro" id="IPR045076">
    <property type="entry name" value="MutS"/>
</dbReference>
<keyword evidence="6 9" id="KW-0238">DNA-binding</keyword>
<dbReference type="PANTHER" id="PTHR11361:SF34">
    <property type="entry name" value="DNA MISMATCH REPAIR PROTEIN MSH1, MITOCHONDRIAL"/>
    <property type="match status" value="1"/>
</dbReference>
<keyword evidence="4 9" id="KW-0227">DNA damage</keyword>
<dbReference type="RefSeq" id="WP_013758710.1">
    <property type="nucleotide sequence ID" value="NC_015500.1"/>
</dbReference>
<dbReference type="GO" id="GO:0140664">
    <property type="term" value="F:ATP-dependent DNA damage sensor activity"/>
    <property type="evidence" value="ECO:0007669"/>
    <property type="project" value="InterPro"/>
</dbReference>
<organism evidence="12 13">
    <name type="scientific">Treponema brennaborense (strain DSM 12168 / CIP 105900 / DD5/3)</name>
    <dbReference type="NCBI Taxonomy" id="906968"/>
    <lineage>
        <taxon>Bacteria</taxon>
        <taxon>Pseudomonadati</taxon>
        <taxon>Spirochaetota</taxon>
        <taxon>Spirochaetia</taxon>
        <taxon>Spirochaetales</taxon>
        <taxon>Treponemataceae</taxon>
        <taxon>Treponema</taxon>
    </lineage>
</organism>
<dbReference type="GO" id="GO:0030983">
    <property type="term" value="F:mismatched DNA binding"/>
    <property type="evidence" value="ECO:0007669"/>
    <property type="project" value="InterPro"/>
</dbReference>
<dbReference type="Pfam" id="PF05192">
    <property type="entry name" value="MutS_III"/>
    <property type="match status" value="1"/>
</dbReference>
<comment type="similarity">
    <text evidence="1 9 10">Belongs to the DNA mismatch repair MutS family.</text>
</comment>
<dbReference type="Pfam" id="PF00488">
    <property type="entry name" value="MutS_V"/>
    <property type="match status" value="1"/>
</dbReference>
<dbReference type="InterPro" id="IPR000432">
    <property type="entry name" value="DNA_mismatch_repair_MutS_C"/>
</dbReference>
<evidence type="ECO:0000259" key="11">
    <source>
        <dbReference type="PROSITE" id="PS00486"/>
    </source>
</evidence>
<dbReference type="Gene3D" id="1.10.1420.10">
    <property type="match status" value="2"/>
</dbReference>
<dbReference type="FunFam" id="3.40.50.300:FF:000870">
    <property type="entry name" value="MutS protein homolog 4"/>
    <property type="match status" value="1"/>
</dbReference>
<dbReference type="SMART" id="SM00533">
    <property type="entry name" value="MUTSd"/>
    <property type="match status" value="1"/>
</dbReference>
<dbReference type="SUPFAM" id="SSF52540">
    <property type="entry name" value="P-loop containing nucleoside triphosphate hydrolases"/>
    <property type="match status" value="1"/>
</dbReference>
<dbReference type="NCBIfam" id="TIGR01070">
    <property type="entry name" value="mutS1"/>
    <property type="match status" value="1"/>
</dbReference>
<dbReference type="PANTHER" id="PTHR11361">
    <property type="entry name" value="DNA MISMATCH REPAIR PROTEIN MUTS FAMILY MEMBER"/>
    <property type="match status" value="1"/>
</dbReference>
<evidence type="ECO:0000256" key="6">
    <source>
        <dbReference type="ARBA" id="ARBA00023125"/>
    </source>
</evidence>
<feature type="binding site" evidence="9">
    <location>
        <begin position="612"/>
        <end position="619"/>
    </location>
    <ligand>
        <name>ATP</name>
        <dbReference type="ChEBI" id="CHEBI:30616"/>
    </ligand>
</feature>
<evidence type="ECO:0000256" key="1">
    <source>
        <dbReference type="ARBA" id="ARBA00006271"/>
    </source>
</evidence>
<evidence type="ECO:0000313" key="13">
    <source>
        <dbReference type="Proteomes" id="UP000006546"/>
    </source>
</evidence>
<dbReference type="InterPro" id="IPR007861">
    <property type="entry name" value="DNA_mismatch_repair_MutS_clamp"/>
</dbReference>
<evidence type="ECO:0000256" key="2">
    <source>
        <dbReference type="ARBA" id="ARBA00021982"/>
    </source>
</evidence>
<evidence type="ECO:0000256" key="3">
    <source>
        <dbReference type="ARBA" id="ARBA00022741"/>
    </source>
</evidence>
<dbReference type="SMART" id="SM00534">
    <property type="entry name" value="MUTSac"/>
    <property type="match status" value="1"/>
</dbReference>
<dbReference type="GO" id="GO:0005524">
    <property type="term" value="F:ATP binding"/>
    <property type="evidence" value="ECO:0007669"/>
    <property type="project" value="UniProtKB-UniRule"/>
</dbReference>
<dbReference type="GO" id="GO:0003684">
    <property type="term" value="F:damaged DNA binding"/>
    <property type="evidence" value="ECO:0007669"/>
    <property type="project" value="UniProtKB-UniRule"/>
</dbReference>
<dbReference type="PIRSF" id="PIRSF037677">
    <property type="entry name" value="DNA_mis_repair_Msh6"/>
    <property type="match status" value="1"/>
</dbReference>
<dbReference type="InterPro" id="IPR005748">
    <property type="entry name" value="DNA_mismatch_repair_MutS"/>
</dbReference>
<proteinExistence type="inferred from homology"/>
<dbReference type="Gene3D" id="3.40.1170.10">
    <property type="entry name" value="DNA repair protein MutS, domain I"/>
    <property type="match status" value="1"/>
</dbReference>
<dbReference type="Gene3D" id="3.30.420.110">
    <property type="entry name" value="MutS, connector domain"/>
    <property type="match status" value="1"/>
</dbReference>
<dbReference type="Pfam" id="PF01624">
    <property type="entry name" value="MutS_I"/>
    <property type="match status" value="1"/>
</dbReference>
<dbReference type="AlphaFoldDB" id="F4LPK9"/>
<sequence>MAEVTPMMLQYRSIKEQHPDDVLFFRLGDFYEMFDDDAIEVSRLLNLTLTHRASQPMCGIPYHAAKIYIARLLRLGKKIAVCEQVTMPSGPRTLAERKVVEIITPGTAVEEEYLDRSANNFLASLFCAHGKAGFAYIDVTTSSFSATSWNAADTAEEFAKELGRCAPRELLLPQSLRETAAVQSVLERYGDIAVSYYPDWHFAAELSYKRLVSQFRTVNLRSFSLTEVSPEVPPAGFLLEYLSQNSNSSLPHITGIRVYRDSEFVIIDDSSRRNLELISNLRDGTAQYTLLESVNHTVTAMGNRMIRSWLLSPLTDCAKIRDRQQRVASFVSRRDVLKSVRAELASILDVERLAGRIAMDRAHAKDVQALRASLEAWLRVRDCMSRLEFGGADTAAAKQLIDMIRDAILEDPSTVLTEGRMIKDGWSADLDHYRQVQNDFNGILDSYVEEEKAKTGIANLKVRFNRLIGYYIEVTRGKLDSVPEHFILRRSLVNGDRYTTVRLQELEQELNSAGEKIINEEKRLFLEIRDTLKTSVPYLLTAAAEIAGIDAAASFAHAAALHEWVCPEVDGSDDFTIIGGRHPVVELHLPAGEFVPNDSSFDTEKKFALITGPNMAGKSTYLRQNALIVLLAQTGSFVPAEKAHIGIVDKVFCRVGASDNLARGESTFLVEMTETAHILRSATRRSLVIMDEVGRGTSTEDGLSIAWAVSEYLLNALRCKTLFATHYHELTRMEHPALQQLCLEVLEREGQVVFLKKIKAGATANSYGIHVAQLAGVPGPVILRARELLSRIQAAAGAGTELHTESLSDVPASAGTVAPPPDTAVFSDSAAQKPVAPGLFSDEELILDEILSAEPDSMTPLEALQCVSRWKKVLSGR</sequence>
<evidence type="ECO:0000256" key="4">
    <source>
        <dbReference type="ARBA" id="ARBA00022763"/>
    </source>
</evidence>
<dbReference type="Pfam" id="PF05188">
    <property type="entry name" value="MutS_II"/>
    <property type="match status" value="1"/>
</dbReference>
<gene>
    <name evidence="9" type="primary">mutS</name>
    <name evidence="12" type="ordered locus">Trebr_1582</name>
</gene>
<dbReference type="InterPro" id="IPR017261">
    <property type="entry name" value="DNA_mismatch_repair_MutS/MSH"/>
</dbReference>
<dbReference type="Pfam" id="PF05190">
    <property type="entry name" value="MutS_IV"/>
    <property type="match status" value="1"/>
</dbReference>
<dbReference type="Proteomes" id="UP000006546">
    <property type="component" value="Chromosome"/>
</dbReference>
<keyword evidence="5 9" id="KW-0067">ATP-binding</keyword>
<dbReference type="eggNOG" id="COG0249">
    <property type="taxonomic scope" value="Bacteria"/>
</dbReference>
<dbReference type="KEGG" id="tbe:Trebr_1582"/>
<evidence type="ECO:0000313" key="12">
    <source>
        <dbReference type="EMBL" id="AEE17005.1"/>
    </source>
</evidence>
<evidence type="ECO:0000256" key="8">
    <source>
        <dbReference type="ARBA" id="ARBA00024647"/>
    </source>
</evidence>
<dbReference type="HAMAP" id="MF_00096">
    <property type="entry name" value="MutS"/>
    <property type="match status" value="1"/>
</dbReference>
<dbReference type="InterPro" id="IPR007696">
    <property type="entry name" value="DNA_mismatch_repair_MutS_core"/>
</dbReference>
<name>F4LPK9_TREBD</name>
<dbReference type="GO" id="GO:0005829">
    <property type="term" value="C:cytosol"/>
    <property type="evidence" value="ECO:0007669"/>
    <property type="project" value="TreeGrafter"/>
</dbReference>
<accession>F4LPK9</accession>